<reference evidence="2" key="1">
    <citation type="submission" date="2015-01" db="EMBL/GenBank/DDBJ databases">
        <authorList>
            <person name="Aksoy S."/>
            <person name="Warren W."/>
            <person name="Wilson R.K."/>
        </authorList>
    </citation>
    <scope>NUCLEOTIDE SEQUENCE [LARGE SCALE GENOMIC DNA]</scope>
    <source>
        <strain evidence="2">IAEA</strain>
    </source>
</reference>
<dbReference type="Proteomes" id="UP000092460">
    <property type="component" value="Unassembled WGS sequence"/>
</dbReference>
<protein>
    <submittedName>
        <fullName evidence="1">Uncharacterized protein</fullName>
    </submittedName>
</protein>
<dbReference type="EnsemblMetazoa" id="GPPI044596-RA">
    <property type="protein sequence ID" value="GPPI044596-PA"/>
    <property type="gene ID" value="GPPI044596"/>
</dbReference>
<name>A0A1B0BYW6_9MUSC</name>
<accession>A0A1B0BYW6</accession>
<evidence type="ECO:0000313" key="2">
    <source>
        <dbReference type="Proteomes" id="UP000092460"/>
    </source>
</evidence>
<dbReference type="VEuPathDB" id="VectorBase:GPPI044596"/>
<keyword evidence="2" id="KW-1185">Reference proteome</keyword>
<sequence length="84" mass="9897">MRSIETKMTSLLRVLIKETIKFYLQYTKIIFYISYALYKTVASNELGVEQTPDEYEYKSYLKKQISIIHATDLPKICITSYPDT</sequence>
<reference evidence="1" key="2">
    <citation type="submission" date="2020-05" db="UniProtKB">
        <authorList>
            <consortium name="EnsemblMetazoa"/>
        </authorList>
    </citation>
    <scope>IDENTIFICATION</scope>
    <source>
        <strain evidence="1">IAEA</strain>
    </source>
</reference>
<organism evidence="1 2">
    <name type="scientific">Glossina palpalis gambiensis</name>
    <dbReference type="NCBI Taxonomy" id="67801"/>
    <lineage>
        <taxon>Eukaryota</taxon>
        <taxon>Metazoa</taxon>
        <taxon>Ecdysozoa</taxon>
        <taxon>Arthropoda</taxon>
        <taxon>Hexapoda</taxon>
        <taxon>Insecta</taxon>
        <taxon>Pterygota</taxon>
        <taxon>Neoptera</taxon>
        <taxon>Endopterygota</taxon>
        <taxon>Diptera</taxon>
        <taxon>Brachycera</taxon>
        <taxon>Muscomorpha</taxon>
        <taxon>Hippoboscoidea</taxon>
        <taxon>Glossinidae</taxon>
        <taxon>Glossina</taxon>
    </lineage>
</organism>
<dbReference type="AlphaFoldDB" id="A0A1B0BYW6"/>
<evidence type="ECO:0000313" key="1">
    <source>
        <dbReference type="EnsemblMetazoa" id="GPPI044596-PA"/>
    </source>
</evidence>
<proteinExistence type="predicted"/>
<dbReference type="EMBL" id="JXJN01022858">
    <property type="status" value="NOT_ANNOTATED_CDS"/>
    <property type="molecule type" value="Genomic_DNA"/>
</dbReference>